<proteinExistence type="predicted"/>
<evidence type="ECO:0000313" key="2">
    <source>
        <dbReference type="EMBL" id="KFB75451.1"/>
    </source>
</evidence>
<dbReference type="AlphaFoldDB" id="A0A080M2Y5"/>
<comment type="caution">
    <text evidence="2">The sequence shown here is derived from an EMBL/GenBank/DDBJ whole genome shotgun (WGS) entry which is preliminary data.</text>
</comment>
<gene>
    <name evidence="2" type="ORF">AW06_003504</name>
</gene>
<organism evidence="2 3">
    <name type="scientific">Candidatus Accumulibacter cognatus</name>
    <dbReference type="NCBI Taxonomy" id="2954383"/>
    <lineage>
        <taxon>Bacteria</taxon>
        <taxon>Pseudomonadati</taxon>
        <taxon>Pseudomonadota</taxon>
        <taxon>Betaproteobacteria</taxon>
        <taxon>Candidatus Accumulibacter</taxon>
    </lineage>
</organism>
<sequence>MASVDVHVRALNELRLTGDYRSFWPQPCFSSAVRTTVFVQRAALILSGIRSDGHREILGGQTGDSENSRPGTRPSVG</sequence>
<dbReference type="EMBL" id="JDST02000086">
    <property type="protein sequence ID" value="KFB75451.1"/>
    <property type="molecule type" value="Genomic_DNA"/>
</dbReference>
<protein>
    <submittedName>
        <fullName evidence="2">Uncharacterized protein</fullName>
    </submittedName>
</protein>
<evidence type="ECO:0000313" key="3">
    <source>
        <dbReference type="Proteomes" id="UP000021315"/>
    </source>
</evidence>
<keyword evidence="3" id="KW-1185">Reference proteome</keyword>
<reference evidence="2" key="1">
    <citation type="submission" date="2014-02" db="EMBL/GenBank/DDBJ databases">
        <title>Expanding our view of genomic diversity in Candidatus Accumulibacter clades.</title>
        <authorList>
            <person name="Skennerton C.T."/>
            <person name="Barr J.J."/>
            <person name="Slater F.R."/>
            <person name="Bond P.L."/>
            <person name="Tyson G.W."/>
        </authorList>
    </citation>
    <scope>NUCLEOTIDE SEQUENCE [LARGE SCALE GENOMIC DNA]</scope>
</reference>
<dbReference type="STRING" id="1453999.AW06_003504"/>
<name>A0A080M2Y5_9PROT</name>
<evidence type="ECO:0000256" key="1">
    <source>
        <dbReference type="SAM" id="MobiDB-lite"/>
    </source>
</evidence>
<dbReference type="Proteomes" id="UP000021315">
    <property type="component" value="Unassembled WGS sequence"/>
</dbReference>
<accession>A0A080M2Y5</accession>
<feature type="region of interest" description="Disordered" evidence="1">
    <location>
        <begin position="54"/>
        <end position="77"/>
    </location>
</feature>